<protein>
    <submittedName>
        <fullName evidence="1">Uncharacterized protein</fullName>
    </submittedName>
</protein>
<dbReference type="EMBL" id="CM056791">
    <property type="protein sequence ID" value="KAJ8725331.1"/>
    <property type="molecule type" value="Genomic_DNA"/>
</dbReference>
<accession>A0ACC2QX26</accession>
<proteinExistence type="predicted"/>
<dbReference type="Proteomes" id="UP001231649">
    <property type="component" value="Chromosome 15"/>
</dbReference>
<comment type="caution">
    <text evidence="1">The sequence shown here is derived from an EMBL/GenBank/DDBJ whole genome shotgun (WGS) entry which is preliminary data.</text>
</comment>
<organism evidence="1 2">
    <name type="scientific">Mythimna loreyi</name>
    <dbReference type="NCBI Taxonomy" id="667449"/>
    <lineage>
        <taxon>Eukaryota</taxon>
        <taxon>Metazoa</taxon>
        <taxon>Ecdysozoa</taxon>
        <taxon>Arthropoda</taxon>
        <taxon>Hexapoda</taxon>
        <taxon>Insecta</taxon>
        <taxon>Pterygota</taxon>
        <taxon>Neoptera</taxon>
        <taxon>Endopterygota</taxon>
        <taxon>Lepidoptera</taxon>
        <taxon>Glossata</taxon>
        <taxon>Ditrysia</taxon>
        <taxon>Noctuoidea</taxon>
        <taxon>Noctuidae</taxon>
        <taxon>Noctuinae</taxon>
        <taxon>Hadenini</taxon>
        <taxon>Mythimna</taxon>
    </lineage>
</organism>
<evidence type="ECO:0000313" key="2">
    <source>
        <dbReference type="Proteomes" id="UP001231649"/>
    </source>
</evidence>
<evidence type="ECO:0000313" key="1">
    <source>
        <dbReference type="EMBL" id="KAJ8725331.1"/>
    </source>
</evidence>
<reference evidence="1" key="1">
    <citation type="submission" date="2023-03" db="EMBL/GenBank/DDBJ databases">
        <title>Chromosome-level genomes of two armyworms, Mythimna separata and Mythimna loreyi, provide insights into the biosynthesis and reception of sex pheromones.</title>
        <authorList>
            <person name="Zhao H."/>
        </authorList>
    </citation>
    <scope>NUCLEOTIDE SEQUENCE</scope>
    <source>
        <strain evidence="1">BeijingLab</strain>
    </source>
</reference>
<sequence length="674" mass="74958">MGKCGKKAEKYGGVCQSCNLRAAGTGREDIPVPRSLTRPHGTSSETRSLIHSFWPEESMTVDGILNIIAWYAWSARRCRRRAPPVQRRPSPLPPASMSPPLALAALAALLVCARAGALEVVELVFPDNGRDKTFRNDRDPPIQFPSDLHRYNSLKTSQDLDSQDHHNKPQYVENDSGNEGRQIHQNYRQDGAYESQKLGRRIILIESPDNAHALQEARRRVISNDQQDDPYDVELDRGLKHFIPNDHQDKIYNDFLKKKQRAMNEHRVKAYESDNDSERQHTDRIDHRDDRRGREYDIPKKVRTYVRSERQDKAYPSGQKTELPSACLYDGRWHSNGAAVSTQEDCLSCVCAAGALSCRRRACAPLPDPLPPRCHVRHRRSVCCPELHCPDGVQLMEHGASARSESGDMSAETDALSVTPLAAKNACVEGGSVFAAGSALAARLACEQCFCLGGARHCVRPACLAPPPHCAPRPAPGACCPQRYYCHSPTGPAEPQRSKYDCLVSGSWVSEGSPVESRGNCSACFCLRGEVRCQALGCAPALAGCRPLLAPGACCAHQYVCDHDDTHTPHMQTVTRGKEHVLSFNDDEDERAMFPKDGQIKDVVKKEAPVWRPRNSVAQERSELGPELSGEFGGSYSPRREDASYVKVRQAREYDVEDPNQPLHVKTHVIRIRD</sequence>
<gene>
    <name evidence="1" type="ORF">PYW08_003514</name>
</gene>
<name>A0ACC2QX26_9NEOP</name>
<keyword evidence="2" id="KW-1185">Reference proteome</keyword>